<organism evidence="1 2">
    <name type="scientific">Luteolibacter arcticus</name>
    <dbReference type="NCBI Taxonomy" id="1581411"/>
    <lineage>
        <taxon>Bacteria</taxon>
        <taxon>Pseudomonadati</taxon>
        <taxon>Verrucomicrobiota</taxon>
        <taxon>Verrucomicrobiia</taxon>
        <taxon>Verrucomicrobiales</taxon>
        <taxon>Verrucomicrobiaceae</taxon>
        <taxon>Luteolibacter</taxon>
    </lineage>
</organism>
<dbReference type="EMBL" id="JAPDDT010000001">
    <property type="protein sequence ID" value="MCW1921011.1"/>
    <property type="molecule type" value="Genomic_DNA"/>
</dbReference>
<proteinExistence type="predicted"/>
<dbReference type="Proteomes" id="UP001320876">
    <property type="component" value="Unassembled WGS sequence"/>
</dbReference>
<dbReference type="RefSeq" id="WP_264485120.1">
    <property type="nucleotide sequence ID" value="NZ_JAPDDT010000001.1"/>
</dbReference>
<comment type="caution">
    <text evidence="1">The sequence shown here is derived from an EMBL/GenBank/DDBJ whole genome shotgun (WGS) entry which is preliminary data.</text>
</comment>
<sequence>MTSRPLYRRVSFWLGLFVACFLAWAWWDSYRNGTSLACSWKTGSLWVVQADGSFYIASGEIRSPGWWFSRYEFDVRWMLVDW</sequence>
<protein>
    <submittedName>
        <fullName evidence="1">Uncharacterized protein</fullName>
    </submittedName>
</protein>
<accession>A0ABT3GBK8</accession>
<dbReference type="PROSITE" id="PS51257">
    <property type="entry name" value="PROKAR_LIPOPROTEIN"/>
    <property type="match status" value="1"/>
</dbReference>
<reference evidence="1 2" key="1">
    <citation type="submission" date="2022-10" db="EMBL/GenBank/DDBJ databases">
        <title>Luteolibacter arcticus strain CCTCC AB 2014275, whole genome shotgun sequencing project.</title>
        <authorList>
            <person name="Zhao G."/>
            <person name="Shen L."/>
        </authorList>
    </citation>
    <scope>NUCLEOTIDE SEQUENCE [LARGE SCALE GENOMIC DNA]</scope>
    <source>
        <strain evidence="1 2">CCTCC AB 2014275</strain>
    </source>
</reference>
<name>A0ABT3GBK8_9BACT</name>
<gene>
    <name evidence="1" type="ORF">OKA05_00495</name>
</gene>
<evidence type="ECO:0000313" key="1">
    <source>
        <dbReference type="EMBL" id="MCW1921011.1"/>
    </source>
</evidence>
<keyword evidence="2" id="KW-1185">Reference proteome</keyword>
<evidence type="ECO:0000313" key="2">
    <source>
        <dbReference type="Proteomes" id="UP001320876"/>
    </source>
</evidence>